<proteinExistence type="predicted"/>
<feature type="compositionally biased region" description="Basic and acidic residues" evidence="5">
    <location>
        <begin position="157"/>
        <end position="172"/>
    </location>
</feature>
<comment type="subcellular location">
    <subcellularLocation>
        <location evidence="1">Membrane</location>
        <topology evidence="1">Multi-pass membrane protein</topology>
    </subcellularLocation>
</comment>
<keyword evidence="2 6" id="KW-0812">Transmembrane</keyword>
<gene>
    <name evidence="7" type="ORF">BGAL_0072g00150</name>
</gene>
<evidence type="ECO:0000313" key="8">
    <source>
        <dbReference type="Proteomes" id="UP000308671"/>
    </source>
</evidence>
<evidence type="ECO:0000256" key="3">
    <source>
        <dbReference type="ARBA" id="ARBA00022989"/>
    </source>
</evidence>
<dbReference type="EMBL" id="PQXL01000072">
    <property type="protein sequence ID" value="THV52679.1"/>
    <property type="molecule type" value="Genomic_DNA"/>
</dbReference>
<accession>A0A4S8RDY9</accession>
<keyword evidence="8" id="KW-1185">Reference proteome</keyword>
<feature type="transmembrane region" description="Helical" evidence="6">
    <location>
        <begin position="712"/>
        <end position="734"/>
    </location>
</feature>
<feature type="region of interest" description="Disordered" evidence="5">
    <location>
        <begin position="584"/>
        <end position="615"/>
    </location>
</feature>
<organism evidence="7 8">
    <name type="scientific">Botrytis galanthina</name>
    <dbReference type="NCBI Taxonomy" id="278940"/>
    <lineage>
        <taxon>Eukaryota</taxon>
        <taxon>Fungi</taxon>
        <taxon>Dikarya</taxon>
        <taxon>Ascomycota</taxon>
        <taxon>Pezizomycotina</taxon>
        <taxon>Leotiomycetes</taxon>
        <taxon>Helotiales</taxon>
        <taxon>Sclerotiniaceae</taxon>
        <taxon>Botrytis</taxon>
    </lineage>
</organism>
<sequence length="849" mass="98103">MTQSTPADEERKYIGSLADTKELTFSIKWADTEDDFKILIESIRLFESEDTIIQLKLLRMAEKEGEKSIVAFLEKEIPKSMPKNGRILLLKSALQWAASGGYHEVVWWLLQNSLPTKETEQDIEDAKKMAREGKDWEEKAGKNSKPQQQEKSLPKVGGKEFENKSKSERTRNEAQTPLGSYQITLDLLEDPPPFVVTLADLNDEDLTKKNLRSDLQAELKNHKASIVDFYQRDGNFDLLRRRRDVYDVIYSTEKGHGPKDVMESARETLKNIGPQNAREKAYRAEDFKMRWIHLPANNIEWMEDLTKRICKDKKMENSDWSSLNNLLQKSWQELPTSKVETRLMKPMCLKSLKRRRINEWDWEDSGLSTPEAGNSIHNLAGAPEQVMPYIAFGSCHQKDTKTDPSRKSYNNLMEVYKDKVIHETRSLDQFYYHSLVDMPLRDRKTIITSSTHRPDGFDDPVIGKMFRLLREAKQKKNGESPPSSVEELSRFLVTFCVDFINSLRWDEDAPPSIRIREEEAASKSIQLLYMEAINNVAAQEKKLFQRFKRKMEHKEWESMQNNKKSKKDQEVANITQSEEQHYIQETKKGQEVDNITRSEEHNHIQETEKGQEVDNITRSEEHNHVQETQNWSSISEAANLLDEIKDILDELMILKTLLTQQQHVWKELVGPEPERDSARGPTYTLHEIEEMIKMAERLQKSRAEDSSRQGKVLMAFTIVTVVFTPLSFLTSLFSLNITVFEHNSDGDTEYDPGWIFPIIFAVSAGVILPLMIYAAVGLGDLKNAFTKVQNRLVNISNESGKNLIKDDSPSSKAEEGDMAPGNHPTNHEASQFLIWRHRPRWMNRRSGKL</sequence>
<dbReference type="GO" id="GO:0016020">
    <property type="term" value="C:membrane"/>
    <property type="evidence" value="ECO:0007669"/>
    <property type="project" value="UniProtKB-SubCell"/>
</dbReference>
<keyword evidence="3 6" id="KW-1133">Transmembrane helix</keyword>
<dbReference type="InterPro" id="IPR045863">
    <property type="entry name" value="CorA_TM1_TM2"/>
</dbReference>
<evidence type="ECO:0000313" key="7">
    <source>
        <dbReference type="EMBL" id="THV52679.1"/>
    </source>
</evidence>
<feature type="compositionally biased region" description="Basic and acidic residues" evidence="5">
    <location>
        <begin position="803"/>
        <end position="815"/>
    </location>
</feature>
<dbReference type="GO" id="GO:0046873">
    <property type="term" value="F:metal ion transmembrane transporter activity"/>
    <property type="evidence" value="ECO:0007669"/>
    <property type="project" value="InterPro"/>
</dbReference>
<evidence type="ECO:0000256" key="1">
    <source>
        <dbReference type="ARBA" id="ARBA00004141"/>
    </source>
</evidence>
<reference evidence="7 8" key="1">
    <citation type="submission" date="2017-12" db="EMBL/GenBank/DDBJ databases">
        <title>Comparative genomics of Botrytis spp.</title>
        <authorList>
            <person name="Valero-Jimenez C.A."/>
            <person name="Tapia P."/>
            <person name="Veloso J."/>
            <person name="Silva-Moreno E."/>
            <person name="Staats M."/>
            <person name="Valdes J.H."/>
            <person name="Van Kan J.A.L."/>
        </authorList>
    </citation>
    <scope>NUCLEOTIDE SEQUENCE [LARGE SCALE GENOMIC DNA]</scope>
    <source>
        <strain evidence="7 8">MUCL435</strain>
    </source>
</reference>
<dbReference type="Pfam" id="PF01544">
    <property type="entry name" value="CorA"/>
    <property type="match status" value="1"/>
</dbReference>
<evidence type="ECO:0008006" key="9">
    <source>
        <dbReference type="Google" id="ProtNLM"/>
    </source>
</evidence>
<dbReference type="AlphaFoldDB" id="A0A4S8RDY9"/>
<evidence type="ECO:0000256" key="2">
    <source>
        <dbReference type="ARBA" id="ARBA00022692"/>
    </source>
</evidence>
<evidence type="ECO:0000256" key="5">
    <source>
        <dbReference type="SAM" id="MobiDB-lite"/>
    </source>
</evidence>
<name>A0A4S8RDY9_9HELO</name>
<evidence type="ECO:0000256" key="4">
    <source>
        <dbReference type="ARBA" id="ARBA00023136"/>
    </source>
</evidence>
<comment type="caution">
    <text evidence="7">The sequence shown here is derived from an EMBL/GenBank/DDBJ whole genome shotgun (WGS) entry which is preliminary data.</text>
</comment>
<feature type="region of interest" description="Disordered" evidence="5">
    <location>
        <begin position="800"/>
        <end position="826"/>
    </location>
</feature>
<dbReference type="SUPFAM" id="SSF144083">
    <property type="entry name" value="Magnesium transport protein CorA, transmembrane region"/>
    <property type="match status" value="1"/>
</dbReference>
<protein>
    <recommendedName>
        <fullName evidence="9">Ankyrin repeat protein</fullName>
    </recommendedName>
</protein>
<dbReference type="Proteomes" id="UP000308671">
    <property type="component" value="Unassembled WGS sequence"/>
</dbReference>
<evidence type="ECO:0000256" key="6">
    <source>
        <dbReference type="SAM" id="Phobius"/>
    </source>
</evidence>
<dbReference type="InterPro" id="IPR002523">
    <property type="entry name" value="MgTranspt_CorA/ZnTranspt_ZntB"/>
</dbReference>
<dbReference type="Gene3D" id="1.20.58.340">
    <property type="entry name" value="Magnesium transport protein CorA, transmembrane region"/>
    <property type="match status" value="1"/>
</dbReference>
<feature type="compositionally biased region" description="Basic and acidic residues" evidence="5">
    <location>
        <begin position="119"/>
        <end position="141"/>
    </location>
</feature>
<feature type="region of interest" description="Disordered" evidence="5">
    <location>
        <begin position="119"/>
        <end position="176"/>
    </location>
</feature>
<keyword evidence="4 6" id="KW-0472">Membrane</keyword>
<feature type="transmembrane region" description="Helical" evidence="6">
    <location>
        <begin position="754"/>
        <end position="776"/>
    </location>
</feature>
<dbReference type="OrthoDB" id="3561223at2759"/>